<dbReference type="AlphaFoldDB" id="K9U1A2"/>
<dbReference type="PANTHER" id="PTHR35846:SF3">
    <property type="entry name" value="RGS DOMAIN-CONTAINING PROTEIN"/>
    <property type="match status" value="1"/>
</dbReference>
<name>K9U1A2_CHRTP</name>
<sequence>MSTSESNSFEPGNNGSSGDVNDLLLLQSPFGRLSEVLDVEDLANIFSGVGDAADSNNAENPFASDNPNSESDLAYGGNPFAGDNFWNIFAGGVNPGEEDNPFTSAESPLVSEDNTTSSDNLVPTQNDLSSTDLNNLLQQSPFGPLSEVTGEEGLTNIFSGIGSPSEGSPASSADSNNPPTGSEDSNPFAGGGNPFINTDNLSTSGSSTYHDNNNSITGSGNWIFANGDWQQLIDLNSSSEGNSPFGSDTTLQGAIAYFKGNGLTTDNNSSSSDSNSNLAFNNLPIPINNSDWLTSLADLADPESAASATNNRTIGNGNWHYGSGNEVVGNGNWLFASYNDLLGNGNWYYNNDNATVGNGNWYFGTENATIGNGNWLFANANESIGNGNWYFDDANKTVGNGNWHFGSENATIGNGNWYFGSGNATIGNGNRFSGNDNLVIGNPLANGFKDIGDGKLVIGNSDWTFVTDRNAISDEVDSLLTSSLGNFYNSDADSNQLSQGIDSLIDRVGKDFLSLLGSGWNSESSTTTPSIDINESIFSDREVNTELDISINSLAEQIKQDLLTSLGSGSPSGQTELTQTTEGNLFNSENFLAAFNSDLTNTNLSSVTLAE</sequence>
<protein>
    <submittedName>
        <fullName evidence="2">Uncharacterized protein</fullName>
    </submittedName>
</protein>
<evidence type="ECO:0000256" key="1">
    <source>
        <dbReference type="SAM" id="MobiDB-lite"/>
    </source>
</evidence>
<keyword evidence="3" id="KW-1185">Reference proteome</keyword>
<dbReference type="OrthoDB" id="479722at2"/>
<feature type="region of interest" description="Disordered" evidence="1">
    <location>
        <begin position="50"/>
        <end position="70"/>
    </location>
</feature>
<reference evidence="2 3" key="1">
    <citation type="submission" date="2012-06" db="EMBL/GenBank/DDBJ databases">
        <title>Finished chromosome of genome of Chroococcidiopsis thermalis PCC 7203.</title>
        <authorList>
            <consortium name="US DOE Joint Genome Institute"/>
            <person name="Gugger M."/>
            <person name="Coursin T."/>
            <person name="Rippka R."/>
            <person name="Tandeau De Marsac N."/>
            <person name="Huntemann M."/>
            <person name="Wei C.-L."/>
            <person name="Han J."/>
            <person name="Detter J.C."/>
            <person name="Han C."/>
            <person name="Tapia R."/>
            <person name="Davenport K."/>
            <person name="Daligault H."/>
            <person name="Erkkila T."/>
            <person name="Gu W."/>
            <person name="Munk A.C.C."/>
            <person name="Teshima H."/>
            <person name="Xu Y."/>
            <person name="Chain P."/>
            <person name="Chen A."/>
            <person name="Krypides N."/>
            <person name="Mavromatis K."/>
            <person name="Markowitz V."/>
            <person name="Szeto E."/>
            <person name="Ivanova N."/>
            <person name="Mikhailova N."/>
            <person name="Ovchinnikova G."/>
            <person name="Pagani I."/>
            <person name="Pati A."/>
            <person name="Goodwin L."/>
            <person name="Peters L."/>
            <person name="Pitluck S."/>
            <person name="Woyke T."/>
            <person name="Kerfeld C."/>
        </authorList>
    </citation>
    <scope>NUCLEOTIDE SEQUENCE [LARGE SCALE GENOMIC DNA]</scope>
    <source>
        <strain evidence="2 3">PCC 7203</strain>
    </source>
</reference>
<dbReference type="STRING" id="251229.Chro_3148"/>
<dbReference type="InterPro" id="IPR011049">
    <property type="entry name" value="Serralysin-like_metalloprot_C"/>
</dbReference>
<dbReference type="Proteomes" id="UP000010384">
    <property type="component" value="Chromosome"/>
</dbReference>
<feature type="compositionally biased region" description="Polar residues" evidence="1">
    <location>
        <begin position="1"/>
        <end position="19"/>
    </location>
</feature>
<feature type="compositionally biased region" description="Polar residues" evidence="1">
    <location>
        <begin position="101"/>
        <end position="124"/>
    </location>
</feature>
<dbReference type="RefSeq" id="WP_015155161.1">
    <property type="nucleotide sequence ID" value="NC_019695.1"/>
</dbReference>
<feature type="compositionally biased region" description="Polar residues" evidence="1">
    <location>
        <begin position="195"/>
        <end position="206"/>
    </location>
</feature>
<evidence type="ECO:0000313" key="2">
    <source>
        <dbReference type="EMBL" id="AFY88615.1"/>
    </source>
</evidence>
<feature type="region of interest" description="Disordered" evidence="1">
    <location>
        <begin position="155"/>
        <end position="206"/>
    </location>
</feature>
<dbReference type="PANTHER" id="PTHR35846">
    <property type="entry name" value="PROTEIN CBG05131"/>
    <property type="match status" value="1"/>
</dbReference>
<feature type="region of interest" description="Disordered" evidence="1">
    <location>
        <begin position="1"/>
        <end position="22"/>
    </location>
</feature>
<gene>
    <name evidence="2" type="ORF">Chro_3148</name>
</gene>
<feature type="region of interest" description="Disordered" evidence="1">
    <location>
        <begin position="91"/>
        <end position="132"/>
    </location>
</feature>
<organism evidence="2 3">
    <name type="scientific">Chroococcidiopsis thermalis (strain PCC 7203)</name>
    <dbReference type="NCBI Taxonomy" id="251229"/>
    <lineage>
        <taxon>Bacteria</taxon>
        <taxon>Bacillati</taxon>
        <taxon>Cyanobacteriota</taxon>
        <taxon>Cyanophyceae</taxon>
        <taxon>Chroococcidiopsidales</taxon>
        <taxon>Chroococcidiopsidaceae</taxon>
        <taxon>Chroococcidiopsis</taxon>
    </lineage>
</organism>
<dbReference type="InParanoid" id="K9U1A2"/>
<dbReference type="eggNOG" id="COG5263">
    <property type="taxonomic scope" value="Bacteria"/>
</dbReference>
<dbReference type="HOGENOM" id="CLU_446695_0_0_3"/>
<dbReference type="SUPFAM" id="SSF101967">
    <property type="entry name" value="Adhesin YadA, collagen-binding domain"/>
    <property type="match status" value="1"/>
</dbReference>
<feature type="compositionally biased region" description="Low complexity" evidence="1">
    <location>
        <begin position="159"/>
        <end position="179"/>
    </location>
</feature>
<proteinExistence type="predicted"/>
<dbReference type="KEGG" id="cthe:Chro_3148"/>
<feature type="compositionally biased region" description="Polar residues" evidence="1">
    <location>
        <begin position="54"/>
        <end position="70"/>
    </location>
</feature>
<accession>K9U1A2</accession>
<evidence type="ECO:0000313" key="3">
    <source>
        <dbReference type="Proteomes" id="UP000010384"/>
    </source>
</evidence>
<dbReference type="EMBL" id="CP003597">
    <property type="protein sequence ID" value="AFY88615.1"/>
    <property type="molecule type" value="Genomic_DNA"/>
</dbReference>